<organism evidence="2 3">
    <name type="scientific">Halopiger aswanensis</name>
    <dbReference type="NCBI Taxonomy" id="148449"/>
    <lineage>
        <taxon>Archaea</taxon>
        <taxon>Methanobacteriati</taxon>
        <taxon>Methanobacteriota</taxon>
        <taxon>Stenosarchaea group</taxon>
        <taxon>Halobacteria</taxon>
        <taxon>Halobacteriales</taxon>
        <taxon>Natrialbaceae</taxon>
        <taxon>Halopiger</taxon>
    </lineage>
</organism>
<reference evidence="2 3" key="1">
    <citation type="submission" date="2018-09" db="EMBL/GenBank/DDBJ databases">
        <title>Genomic Encyclopedia of Archaeal and Bacterial Type Strains, Phase II (KMG-II): from individual species to whole genera.</title>
        <authorList>
            <person name="Goeker M."/>
        </authorList>
    </citation>
    <scope>NUCLEOTIDE SEQUENCE [LARGE SCALE GENOMIC DNA]</scope>
    <source>
        <strain evidence="2 3">DSM 13151</strain>
    </source>
</reference>
<dbReference type="Proteomes" id="UP000283805">
    <property type="component" value="Unassembled WGS sequence"/>
</dbReference>
<keyword evidence="3" id="KW-1185">Reference proteome</keyword>
<accession>A0A419VVQ4</accession>
<dbReference type="AlphaFoldDB" id="A0A419VVQ4"/>
<evidence type="ECO:0000256" key="1">
    <source>
        <dbReference type="SAM" id="Phobius"/>
    </source>
</evidence>
<keyword evidence="1" id="KW-0812">Transmembrane</keyword>
<name>A0A419VVQ4_9EURY</name>
<keyword evidence="1" id="KW-1133">Transmembrane helix</keyword>
<comment type="caution">
    <text evidence="2">The sequence shown here is derived from an EMBL/GenBank/DDBJ whole genome shotgun (WGS) entry which is preliminary data.</text>
</comment>
<proteinExistence type="predicted"/>
<feature type="transmembrane region" description="Helical" evidence="1">
    <location>
        <begin position="6"/>
        <end position="27"/>
    </location>
</feature>
<sequence length="31" mass="3280">MEAKDYAVLFVLDVIATVVGIFAYIAVGGSF</sequence>
<dbReference type="EMBL" id="RAPO01000010">
    <property type="protein sequence ID" value="RKD86213.1"/>
    <property type="molecule type" value="Genomic_DNA"/>
</dbReference>
<gene>
    <name evidence="2" type="ORF">ATJ93_4630</name>
</gene>
<protein>
    <submittedName>
        <fullName evidence="2">Uncharacterized protein</fullName>
    </submittedName>
</protein>
<evidence type="ECO:0000313" key="2">
    <source>
        <dbReference type="EMBL" id="RKD86213.1"/>
    </source>
</evidence>
<keyword evidence="1" id="KW-0472">Membrane</keyword>
<evidence type="ECO:0000313" key="3">
    <source>
        <dbReference type="Proteomes" id="UP000283805"/>
    </source>
</evidence>